<protein>
    <submittedName>
        <fullName evidence="6">Dihydrodipicolinate synthase family protein</fullName>
    </submittedName>
</protein>
<reference evidence="6 7" key="1">
    <citation type="submission" date="2018-09" db="EMBL/GenBank/DDBJ databases">
        <title>Glutamicibacter mishrai S5-52T (LMG 29155T = KCTC 39846T).</title>
        <authorList>
            <person name="Das S.K."/>
        </authorList>
    </citation>
    <scope>NUCLEOTIDE SEQUENCE [LARGE SCALE GENOMIC DNA]</scope>
    <source>
        <strain evidence="6 7">S5-52</strain>
    </source>
</reference>
<dbReference type="Proteomes" id="UP000502331">
    <property type="component" value="Chromosome"/>
</dbReference>
<evidence type="ECO:0000313" key="7">
    <source>
        <dbReference type="Proteomes" id="UP000502331"/>
    </source>
</evidence>
<feature type="active site" description="Schiff-base intermediate with substrate" evidence="4">
    <location>
        <position position="161"/>
    </location>
</feature>
<dbReference type="PIRSF" id="PIRSF001365">
    <property type="entry name" value="DHDPS"/>
    <property type="match status" value="1"/>
</dbReference>
<dbReference type="AlphaFoldDB" id="A0A6H0SR75"/>
<dbReference type="CDD" id="cd00408">
    <property type="entry name" value="DHDPS-like"/>
    <property type="match status" value="1"/>
</dbReference>
<dbReference type="SMART" id="SM01130">
    <property type="entry name" value="DHDPS"/>
    <property type="match status" value="1"/>
</dbReference>
<comment type="similarity">
    <text evidence="1 3">Belongs to the DapA family.</text>
</comment>
<name>A0A6H0SR75_9MICC</name>
<evidence type="ECO:0000256" key="4">
    <source>
        <dbReference type="PIRSR" id="PIRSR001365-1"/>
    </source>
</evidence>
<feature type="active site" description="Proton donor/acceptor" evidence="4">
    <location>
        <position position="133"/>
    </location>
</feature>
<dbReference type="RefSeq" id="WP_172512796.1">
    <property type="nucleotide sequence ID" value="NZ_CP032549.1"/>
</dbReference>
<keyword evidence="2 3" id="KW-0456">Lyase</keyword>
<dbReference type="EMBL" id="CP032549">
    <property type="protein sequence ID" value="QIV88477.1"/>
    <property type="molecule type" value="Genomic_DNA"/>
</dbReference>
<dbReference type="Gene3D" id="3.20.20.70">
    <property type="entry name" value="Aldolase class I"/>
    <property type="match status" value="1"/>
</dbReference>
<evidence type="ECO:0000256" key="2">
    <source>
        <dbReference type="ARBA" id="ARBA00023239"/>
    </source>
</evidence>
<dbReference type="PANTHER" id="PTHR12128:SF66">
    <property type="entry name" value="4-HYDROXY-2-OXOGLUTARATE ALDOLASE, MITOCHONDRIAL"/>
    <property type="match status" value="1"/>
</dbReference>
<organism evidence="6 7">
    <name type="scientific">Glutamicibacter mishrai</name>
    <dbReference type="NCBI Taxonomy" id="1775880"/>
    <lineage>
        <taxon>Bacteria</taxon>
        <taxon>Bacillati</taxon>
        <taxon>Actinomycetota</taxon>
        <taxon>Actinomycetes</taxon>
        <taxon>Micrococcales</taxon>
        <taxon>Micrococcaceae</taxon>
        <taxon>Glutamicibacter</taxon>
    </lineage>
</organism>
<dbReference type="PANTHER" id="PTHR12128">
    <property type="entry name" value="DIHYDRODIPICOLINATE SYNTHASE"/>
    <property type="match status" value="1"/>
</dbReference>
<dbReference type="InterPro" id="IPR002220">
    <property type="entry name" value="DapA-like"/>
</dbReference>
<sequence>MNTFTGLSAFPLTPLHDDQVDEPSFIAMVQRLCAAGVDSITALGSTGSYMYLSREERARVAELAVEHSTNVPVIIGVGAMRTSQVLANIDDAKAAGAEGVLLAPVGYQKMSDSEVLDLYRAATDHSELPVIVYDNPGTTHFAFTKDLYARIAALPGIASIKVPGVPDDPGKAKDHIAAIRSVLPAHVTIGVSGDALGAAGLIAGCDAWYTAVGGILPQPMMAITRAAQSGDHHRALAASRDLQPLWSLFTEFGGSLRVRAAIAEHFGLAQFDCLPKPIRGLDDAQRQKLIKVLLDLGLDETVPG</sequence>
<evidence type="ECO:0000313" key="6">
    <source>
        <dbReference type="EMBL" id="QIV88477.1"/>
    </source>
</evidence>
<dbReference type="PRINTS" id="PR00146">
    <property type="entry name" value="DHPICSNTHASE"/>
</dbReference>
<evidence type="ECO:0000256" key="3">
    <source>
        <dbReference type="PIRNR" id="PIRNR001365"/>
    </source>
</evidence>
<dbReference type="SUPFAM" id="SSF51569">
    <property type="entry name" value="Aldolase"/>
    <property type="match status" value="1"/>
</dbReference>
<feature type="binding site" evidence="5">
    <location>
        <position position="46"/>
    </location>
    <ligand>
        <name>pyruvate</name>
        <dbReference type="ChEBI" id="CHEBI:15361"/>
    </ligand>
</feature>
<dbReference type="InterPro" id="IPR013785">
    <property type="entry name" value="Aldolase_TIM"/>
</dbReference>
<proteinExistence type="inferred from homology"/>
<keyword evidence="7" id="KW-1185">Reference proteome</keyword>
<evidence type="ECO:0000256" key="5">
    <source>
        <dbReference type="PIRSR" id="PIRSR001365-2"/>
    </source>
</evidence>
<evidence type="ECO:0000256" key="1">
    <source>
        <dbReference type="ARBA" id="ARBA00007592"/>
    </source>
</evidence>
<dbReference type="Pfam" id="PF00701">
    <property type="entry name" value="DHDPS"/>
    <property type="match status" value="1"/>
</dbReference>
<gene>
    <name evidence="6" type="ORF">D3791_16020</name>
</gene>
<dbReference type="GO" id="GO:0008840">
    <property type="term" value="F:4-hydroxy-tetrahydrodipicolinate synthase activity"/>
    <property type="evidence" value="ECO:0007669"/>
    <property type="project" value="TreeGrafter"/>
</dbReference>
<accession>A0A6H0SR75</accession>